<dbReference type="SFLD" id="SFLDG01135">
    <property type="entry name" value="C1.5.6:_HAD__Beta-PGM__Phospha"/>
    <property type="match status" value="1"/>
</dbReference>
<dbReference type="GO" id="GO:0000287">
    <property type="term" value="F:magnesium ion binding"/>
    <property type="evidence" value="ECO:0007669"/>
    <property type="project" value="UniProtKB-UniRule"/>
</dbReference>
<feature type="active site" description="Schiff-base intermediate with substrate" evidence="1">
    <location>
        <position position="56"/>
    </location>
</feature>
<dbReference type="GO" id="GO:0005829">
    <property type="term" value="C:cytosol"/>
    <property type="evidence" value="ECO:0007669"/>
    <property type="project" value="TreeGrafter"/>
</dbReference>
<dbReference type="SFLD" id="SFLDS00003">
    <property type="entry name" value="Haloacid_Dehalogenase"/>
    <property type="match status" value="1"/>
</dbReference>
<dbReference type="GO" id="GO:0006281">
    <property type="term" value="P:DNA repair"/>
    <property type="evidence" value="ECO:0007669"/>
    <property type="project" value="TreeGrafter"/>
</dbReference>
<gene>
    <name evidence="1" type="primary">phnX</name>
    <name evidence="2" type="ORF">H9705_08525</name>
</gene>
<dbReference type="SFLD" id="SFLDG01129">
    <property type="entry name" value="C1.5:_HAD__Beta-PGM__Phosphata"/>
    <property type="match status" value="1"/>
</dbReference>
<dbReference type="Proteomes" id="UP000823849">
    <property type="component" value="Unassembled WGS sequence"/>
</dbReference>
<dbReference type="InterPro" id="IPR023198">
    <property type="entry name" value="PGP-like_dom2"/>
</dbReference>
<dbReference type="GO" id="GO:0050194">
    <property type="term" value="F:phosphonoacetaldehyde hydrolase activity"/>
    <property type="evidence" value="ECO:0007669"/>
    <property type="project" value="UniProtKB-UniRule"/>
</dbReference>
<feature type="binding site" evidence="1">
    <location>
        <position position="15"/>
    </location>
    <ligand>
        <name>Mg(2+)</name>
        <dbReference type="ChEBI" id="CHEBI:18420"/>
    </ligand>
</feature>
<dbReference type="PANTHER" id="PTHR43434">
    <property type="entry name" value="PHOSPHOGLYCOLATE PHOSPHATASE"/>
    <property type="match status" value="1"/>
</dbReference>
<dbReference type="GO" id="GO:0008967">
    <property type="term" value="F:phosphoglycolate phosphatase activity"/>
    <property type="evidence" value="ECO:0007669"/>
    <property type="project" value="TreeGrafter"/>
</dbReference>
<keyword evidence="1 2" id="KW-0378">Hydrolase</keyword>
<dbReference type="GO" id="GO:0019700">
    <property type="term" value="P:organic phosphonate catabolic process"/>
    <property type="evidence" value="ECO:0007669"/>
    <property type="project" value="InterPro"/>
</dbReference>
<keyword evidence="1" id="KW-0479">Metal-binding</keyword>
<evidence type="ECO:0000313" key="3">
    <source>
        <dbReference type="Proteomes" id="UP000823849"/>
    </source>
</evidence>
<dbReference type="PANTHER" id="PTHR43434:SF19">
    <property type="entry name" value="PHOSPHONOACETALDEHYDE HYDROLASE"/>
    <property type="match status" value="1"/>
</dbReference>
<dbReference type="Gene3D" id="1.10.150.240">
    <property type="entry name" value="Putative phosphatase, domain 2"/>
    <property type="match status" value="1"/>
</dbReference>
<comment type="cofactor">
    <cofactor evidence="1">
        <name>Mg(2+)</name>
        <dbReference type="ChEBI" id="CHEBI:18420"/>
    </cofactor>
    <text evidence="1">Binds 1 Mg(2+) ion per subunit.</text>
</comment>
<dbReference type="Gene3D" id="3.40.50.1000">
    <property type="entry name" value="HAD superfamily/HAD-like"/>
    <property type="match status" value="1"/>
</dbReference>
<dbReference type="EMBL" id="DWWU01000036">
    <property type="protein sequence ID" value="HJC15852.1"/>
    <property type="molecule type" value="Genomic_DNA"/>
</dbReference>
<dbReference type="NCBIfam" id="TIGR01422">
    <property type="entry name" value="phosphonatase"/>
    <property type="match status" value="1"/>
</dbReference>
<comment type="function">
    <text evidence="1">Involved in phosphonate degradation.</text>
</comment>
<sequence>MEEKNRKKIQMIVFDWAGTTVDYGSSAPSTVFDRVFTEEGIHLTREEINRPMGMEKKAHIRELLSCESGNRQWMEIHQKPWTEEDVEALYRKFEKTLYQVVAEYSIPIPGVVDTVKELRAQGLKIGSTTGYTSEMMEQVIPGAKQMGYEADCVITPDLTGASRPTPFMLFECMRRLNIYPPSSVVKVGDTVVDILEGKNAGAWSIGILEGSNLLGLSEEEYEKMDGEELEKRKQKTAEIYRQAGADLVINSIRDLPEAIDEINHRMMSREEA</sequence>
<feature type="binding site" evidence="1">
    <location>
        <position position="189"/>
    </location>
    <ligand>
        <name>Mg(2+)</name>
        <dbReference type="ChEBI" id="CHEBI:18420"/>
    </ligand>
</feature>
<dbReference type="InterPro" id="IPR023214">
    <property type="entry name" value="HAD_sf"/>
</dbReference>
<dbReference type="InterPro" id="IPR036412">
    <property type="entry name" value="HAD-like_sf"/>
</dbReference>
<comment type="caution">
    <text evidence="2">The sequence shown here is derived from an EMBL/GenBank/DDBJ whole genome shotgun (WGS) entry which is preliminary data.</text>
</comment>
<dbReference type="HAMAP" id="MF_01375">
    <property type="entry name" value="PhnX"/>
    <property type="match status" value="1"/>
</dbReference>
<evidence type="ECO:0000256" key="1">
    <source>
        <dbReference type="HAMAP-Rule" id="MF_01375"/>
    </source>
</evidence>
<feature type="binding site" evidence="1">
    <location>
        <position position="17"/>
    </location>
    <ligand>
        <name>Mg(2+)</name>
        <dbReference type="ChEBI" id="CHEBI:18420"/>
    </ligand>
</feature>
<keyword evidence="1" id="KW-0460">Magnesium</keyword>
<name>A0A9D2SNI5_9FIRM</name>
<protein>
    <recommendedName>
        <fullName evidence="1">Phosphonoacetaldehyde hydrolase</fullName>
        <shortName evidence="1">Phosphonatase</shortName>
        <ecNumber evidence="1">3.11.1.1</ecNumber>
    </recommendedName>
    <alternativeName>
        <fullName evidence="1">Phosphonoacetaldehyde phosphonohydrolase</fullName>
    </alternativeName>
</protein>
<comment type="subunit">
    <text evidence="1">Homodimer.</text>
</comment>
<dbReference type="SUPFAM" id="SSF56784">
    <property type="entry name" value="HAD-like"/>
    <property type="match status" value="1"/>
</dbReference>
<evidence type="ECO:0000313" key="2">
    <source>
        <dbReference type="EMBL" id="HJC15852.1"/>
    </source>
</evidence>
<feature type="active site" description="Nucleophile" evidence="1">
    <location>
        <position position="15"/>
    </location>
</feature>
<reference evidence="2" key="1">
    <citation type="journal article" date="2021" name="PeerJ">
        <title>Extensive microbial diversity within the chicken gut microbiome revealed by metagenomics and culture.</title>
        <authorList>
            <person name="Gilroy R."/>
            <person name="Ravi A."/>
            <person name="Getino M."/>
            <person name="Pursley I."/>
            <person name="Horton D.L."/>
            <person name="Alikhan N.F."/>
            <person name="Baker D."/>
            <person name="Gharbi K."/>
            <person name="Hall N."/>
            <person name="Watson M."/>
            <person name="Adriaenssens E.M."/>
            <person name="Foster-Nyarko E."/>
            <person name="Jarju S."/>
            <person name="Secka A."/>
            <person name="Antonio M."/>
            <person name="Oren A."/>
            <person name="Chaudhuri R.R."/>
            <person name="La Ragione R."/>
            <person name="Hildebrand F."/>
            <person name="Pallen M.J."/>
        </authorList>
    </citation>
    <scope>NUCLEOTIDE SEQUENCE</scope>
    <source>
        <strain evidence="2">CHK185-5351</strain>
    </source>
</reference>
<dbReference type="Pfam" id="PF00702">
    <property type="entry name" value="Hydrolase"/>
    <property type="match status" value="1"/>
</dbReference>
<comment type="similarity">
    <text evidence="1">Belongs to the HAD-like hydrolase superfamily. PhnX family.</text>
</comment>
<organism evidence="2 3">
    <name type="scientific">Candidatus Fusicatenibacter intestinigallinarum</name>
    <dbReference type="NCBI Taxonomy" id="2838598"/>
    <lineage>
        <taxon>Bacteria</taxon>
        <taxon>Bacillati</taxon>
        <taxon>Bacillota</taxon>
        <taxon>Clostridia</taxon>
        <taxon>Lachnospirales</taxon>
        <taxon>Lachnospiraceae</taxon>
        <taxon>Fusicatenibacter</taxon>
    </lineage>
</organism>
<proteinExistence type="inferred from homology"/>
<accession>A0A9D2SNI5</accession>
<dbReference type="InterPro" id="IPR050155">
    <property type="entry name" value="HAD-like_hydrolase_sf"/>
</dbReference>
<dbReference type="AlphaFoldDB" id="A0A9D2SNI5"/>
<reference evidence="2" key="2">
    <citation type="submission" date="2021-04" db="EMBL/GenBank/DDBJ databases">
        <authorList>
            <person name="Gilroy R."/>
        </authorList>
    </citation>
    <scope>NUCLEOTIDE SEQUENCE</scope>
    <source>
        <strain evidence="2">CHK185-5351</strain>
    </source>
</reference>
<comment type="catalytic activity">
    <reaction evidence="1">
        <text>phosphonoacetaldehyde + H2O = acetaldehyde + phosphate + H(+)</text>
        <dbReference type="Rhea" id="RHEA:18905"/>
        <dbReference type="ChEBI" id="CHEBI:15343"/>
        <dbReference type="ChEBI" id="CHEBI:15377"/>
        <dbReference type="ChEBI" id="CHEBI:15378"/>
        <dbReference type="ChEBI" id="CHEBI:43474"/>
        <dbReference type="ChEBI" id="CHEBI:58383"/>
        <dbReference type="EC" id="3.11.1.1"/>
    </reaction>
</comment>
<dbReference type="InterPro" id="IPR006323">
    <property type="entry name" value="Phosphonoacetald_hydro"/>
</dbReference>
<dbReference type="EC" id="3.11.1.1" evidence="1"/>
<keyword evidence="1" id="KW-0704">Schiff base</keyword>